<dbReference type="EMBL" id="SPNV01000369">
    <property type="protein sequence ID" value="KAF5855908.1"/>
    <property type="molecule type" value="Genomic_DNA"/>
</dbReference>
<evidence type="ECO:0000256" key="4">
    <source>
        <dbReference type="ARBA" id="ARBA00023136"/>
    </source>
</evidence>
<evidence type="ECO:0000256" key="3">
    <source>
        <dbReference type="ARBA" id="ARBA00022989"/>
    </source>
</evidence>
<dbReference type="AlphaFoldDB" id="A0A8H5ZS99"/>
<comment type="subcellular location">
    <subcellularLocation>
        <location evidence="1">Membrane</location>
        <topology evidence="1">Multi-pass membrane protein</topology>
    </subcellularLocation>
</comment>
<dbReference type="PANTHER" id="PTHR23501:SF199">
    <property type="entry name" value="MFS EFFLUX TRANSPORTER INPD-RELATED"/>
    <property type="match status" value="1"/>
</dbReference>
<keyword evidence="3" id="KW-1133">Transmembrane helix</keyword>
<protein>
    <submittedName>
        <fullName evidence="5">Uncharacterized protein</fullName>
    </submittedName>
</protein>
<dbReference type="Proteomes" id="UP000541154">
    <property type="component" value="Unassembled WGS sequence"/>
</dbReference>
<dbReference type="GO" id="GO:0022857">
    <property type="term" value="F:transmembrane transporter activity"/>
    <property type="evidence" value="ECO:0007669"/>
    <property type="project" value="TreeGrafter"/>
</dbReference>
<comment type="caution">
    <text evidence="5">The sequence shown here is derived from an EMBL/GenBank/DDBJ whole genome shotgun (WGS) entry which is preliminary data.</text>
</comment>
<accession>A0A8H5ZS99</accession>
<name>A0A8H5ZS99_PETAA</name>
<keyword evidence="6" id="KW-1185">Reference proteome</keyword>
<evidence type="ECO:0000256" key="2">
    <source>
        <dbReference type="ARBA" id="ARBA00022692"/>
    </source>
</evidence>
<evidence type="ECO:0000256" key="1">
    <source>
        <dbReference type="ARBA" id="ARBA00004141"/>
    </source>
</evidence>
<dbReference type="GO" id="GO:0005886">
    <property type="term" value="C:plasma membrane"/>
    <property type="evidence" value="ECO:0007669"/>
    <property type="project" value="TreeGrafter"/>
</dbReference>
<dbReference type="PANTHER" id="PTHR23501">
    <property type="entry name" value="MAJOR FACILITATOR SUPERFAMILY"/>
    <property type="match status" value="1"/>
</dbReference>
<keyword evidence="4" id="KW-0472">Membrane</keyword>
<evidence type="ECO:0000313" key="6">
    <source>
        <dbReference type="Proteomes" id="UP000541154"/>
    </source>
</evidence>
<keyword evidence="2" id="KW-0812">Transmembrane</keyword>
<evidence type="ECO:0000313" key="5">
    <source>
        <dbReference type="EMBL" id="KAF5855908.1"/>
    </source>
</evidence>
<organism evidence="5 6">
    <name type="scientific">Petromyces alliaceus</name>
    <name type="common">Aspergillus alliaceus</name>
    <dbReference type="NCBI Taxonomy" id="209559"/>
    <lineage>
        <taxon>Eukaryota</taxon>
        <taxon>Fungi</taxon>
        <taxon>Dikarya</taxon>
        <taxon>Ascomycota</taxon>
        <taxon>Pezizomycotina</taxon>
        <taxon>Eurotiomycetes</taxon>
        <taxon>Eurotiomycetidae</taxon>
        <taxon>Eurotiales</taxon>
        <taxon>Aspergillaceae</taxon>
        <taxon>Aspergillus</taxon>
        <taxon>Aspergillus subgen. Circumdati</taxon>
    </lineage>
</organism>
<sequence length="130" mass="14015">MFGLGAGLGMQMALLAVQTVLQPLGTSLFILAPTFGSAISLATGQVFFQSKLLEELKMKALEVSAEAVVAHGAVRMKDVVMEECGSETTRMVLEAYNTGLCECFLVRIILCCLTIVDAFGTEWKSVNFNK</sequence>
<reference evidence="5 6" key="1">
    <citation type="submission" date="2019-04" db="EMBL/GenBank/DDBJ databases">
        <title>Aspergillus burnettii sp. nov., novel species from soil in southeast Queensland.</title>
        <authorList>
            <person name="Gilchrist C.L.M."/>
            <person name="Pitt J.I."/>
            <person name="Lange L."/>
            <person name="Lacey H.J."/>
            <person name="Vuong D."/>
            <person name="Midgley D.J."/>
            <person name="Greenfield P."/>
            <person name="Bradbury M."/>
            <person name="Lacey E."/>
            <person name="Busk P.K."/>
            <person name="Pilgaard B."/>
            <person name="Chooi Y.H."/>
            <person name="Piggott A.M."/>
        </authorList>
    </citation>
    <scope>NUCLEOTIDE SEQUENCE [LARGE SCALE GENOMIC DNA]</scope>
    <source>
        <strain evidence="5 6">FRR 5400</strain>
    </source>
</reference>
<proteinExistence type="predicted"/>
<gene>
    <name evidence="5" type="ORF">ETB97_008193</name>
</gene>